<keyword evidence="7" id="KW-1133">Transmembrane helix</keyword>
<dbReference type="PANTHER" id="PTHR11214">
    <property type="entry name" value="BETA-1,3-N-ACETYLGLUCOSAMINYLTRANSFERASE"/>
    <property type="match status" value="1"/>
</dbReference>
<evidence type="ECO:0000256" key="3">
    <source>
        <dbReference type="ARBA" id="ARBA00022676"/>
    </source>
</evidence>
<dbReference type="PANTHER" id="PTHR11214:SF3">
    <property type="entry name" value="BETA-1,3-GALACTOSYLTRANSFERASE 6"/>
    <property type="match status" value="1"/>
</dbReference>
<dbReference type="GO" id="GO:0016758">
    <property type="term" value="F:hexosyltransferase activity"/>
    <property type="evidence" value="ECO:0007669"/>
    <property type="project" value="InterPro"/>
</dbReference>
<keyword evidence="8 10" id="KW-0333">Golgi apparatus</keyword>
<dbReference type="STRING" id="60517.A0A0R3VXK0"/>
<gene>
    <name evidence="11" type="ORF">TASK_LOCUS2145</name>
</gene>
<keyword evidence="5" id="KW-0812">Transmembrane</keyword>
<evidence type="ECO:0000256" key="8">
    <source>
        <dbReference type="ARBA" id="ARBA00023034"/>
    </source>
</evidence>
<dbReference type="Proteomes" id="UP000282613">
    <property type="component" value="Unassembled WGS sequence"/>
</dbReference>
<keyword evidence="3 10" id="KW-0328">Glycosyltransferase</keyword>
<dbReference type="InterPro" id="IPR002659">
    <property type="entry name" value="Glyco_trans_31"/>
</dbReference>
<dbReference type="EC" id="2.4.1.-" evidence="10"/>
<evidence type="ECO:0000256" key="9">
    <source>
        <dbReference type="ARBA" id="ARBA00023136"/>
    </source>
</evidence>
<dbReference type="GO" id="GO:0006493">
    <property type="term" value="P:protein O-linked glycosylation"/>
    <property type="evidence" value="ECO:0007669"/>
    <property type="project" value="TreeGrafter"/>
</dbReference>
<dbReference type="Pfam" id="PF01762">
    <property type="entry name" value="Galactosyl_T"/>
    <property type="match status" value="1"/>
</dbReference>
<comment type="subcellular location">
    <subcellularLocation>
        <location evidence="1 10">Golgi apparatus membrane</location>
        <topology evidence="1 10">Single-pass type II membrane protein</topology>
    </subcellularLocation>
</comment>
<keyword evidence="4" id="KW-0808">Transferase</keyword>
<evidence type="ECO:0000256" key="7">
    <source>
        <dbReference type="ARBA" id="ARBA00022989"/>
    </source>
</evidence>
<keyword evidence="9" id="KW-0472">Membrane</keyword>
<evidence type="ECO:0000256" key="2">
    <source>
        <dbReference type="ARBA" id="ARBA00008661"/>
    </source>
</evidence>
<dbReference type="WBParaSite" id="TASK_0000214401-mRNA-1">
    <property type="protein sequence ID" value="TASK_0000214401-mRNA-1"/>
    <property type="gene ID" value="TASK_0000214401"/>
</dbReference>
<evidence type="ECO:0000256" key="1">
    <source>
        <dbReference type="ARBA" id="ARBA00004323"/>
    </source>
</evidence>
<evidence type="ECO:0000256" key="5">
    <source>
        <dbReference type="ARBA" id="ARBA00022692"/>
    </source>
</evidence>
<accession>A0A0R3VXK0</accession>
<dbReference type="OrthoDB" id="2139606at2759"/>
<dbReference type="GO" id="GO:0000139">
    <property type="term" value="C:Golgi membrane"/>
    <property type="evidence" value="ECO:0007669"/>
    <property type="project" value="UniProtKB-SubCell"/>
</dbReference>
<keyword evidence="12" id="KW-1185">Reference proteome</keyword>
<evidence type="ECO:0000256" key="6">
    <source>
        <dbReference type="ARBA" id="ARBA00022968"/>
    </source>
</evidence>
<dbReference type="EMBL" id="UYRS01001081">
    <property type="protein sequence ID" value="VDK24437.1"/>
    <property type="molecule type" value="Genomic_DNA"/>
</dbReference>
<keyword evidence="6" id="KW-0735">Signal-anchor</keyword>
<dbReference type="Gene3D" id="3.90.550.50">
    <property type="match status" value="1"/>
</dbReference>
<evidence type="ECO:0000313" key="13">
    <source>
        <dbReference type="WBParaSite" id="TASK_0000214401-mRNA-1"/>
    </source>
</evidence>
<dbReference type="AlphaFoldDB" id="A0A0R3VXK0"/>
<proteinExistence type="inferred from homology"/>
<protein>
    <recommendedName>
        <fullName evidence="10">Hexosyltransferase</fullName>
        <ecNumber evidence="10">2.4.1.-</ecNumber>
    </recommendedName>
</protein>
<reference evidence="13" key="1">
    <citation type="submission" date="2017-02" db="UniProtKB">
        <authorList>
            <consortium name="WormBaseParasite"/>
        </authorList>
    </citation>
    <scope>IDENTIFICATION</scope>
</reference>
<evidence type="ECO:0000313" key="11">
    <source>
        <dbReference type="EMBL" id="VDK24437.1"/>
    </source>
</evidence>
<evidence type="ECO:0000256" key="4">
    <source>
        <dbReference type="ARBA" id="ARBA00022679"/>
    </source>
</evidence>
<name>A0A0R3VXK0_TAEAS</name>
<organism evidence="13">
    <name type="scientific">Taenia asiatica</name>
    <name type="common">Asian tapeworm</name>
    <dbReference type="NCBI Taxonomy" id="60517"/>
    <lineage>
        <taxon>Eukaryota</taxon>
        <taxon>Metazoa</taxon>
        <taxon>Spiralia</taxon>
        <taxon>Lophotrochozoa</taxon>
        <taxon>Platyhelminthes</taxon>
        <taxon>Cestoda</taxon>
        <taxon>Eucestoda</taxon>
        <taxon>Cyclophyllidea</taxon>
        <taxon>Taeniidae</taxon>
        <taxon>Taenia</taxon>
    </lineage>
</organism>
<evidence type="ECO:0000313" key="12">
    <source>
        <dbReference type="Proteomes" id="UP000282613"/>
    </source>
</evidence>
<sequence>MASPFYRSLTCCIYFTLPPIYNPQVRFLRVPSKVCSPLTPAQAKFGLTDYSSRPNVVIIYKSGVYNFEERSHLRKLYHLAYTDVKIHLIFSIGLPRSVLDNVFQRDGFNVTLANRAGNKLVEYSRMPQRTNRLLSKEMEEYDDLLVGDYEDSYYNLTLKLFHTFQWAARFCRPYKPTFVFLGDDHAVNTNKLVNFVRDLTPKSGENLNYGFEMMLNPVVRFPSKHERWALSKREALWPMHMPHYSGVYSLWSYRHVHDIALGMHFTKPMVTDDVWSGIVQHKLNLKFTRLKGMFSHYMTVPKSVSCSEIFFAHLKEFERHQCVL</sequence>
<reference evidence="11 12" key="2">
    <citation type="submission" date="2018-11" db="EMBL/GenBank/DDBJ databases">
        <authorList>
            <consortium name="Pathogen Informatics"/>
        </authorList>
    </citation>
    <scope>NUCLEOTIDE SEQUENCE [LARGE SCALE GENOMIC DNA]</scope>
</reference>
<evidence type="ECO:0000256" key="10">
    <source>
        <dbReference type="RuleBase" id="RU363063"/>
    </source>
</evidence>
<comment type="similarity">
    <text evidence="2 10">Belongs to the glycosyltransferase 31 family.</text>
</comment>